<evidence type="ECO:0000313" key="1">
    <source>
        <dbReference type="EMBL" id="EKM78607.1"/>
    </source>
</evidence>
<dbReference type="KEGG" id="abp:AGABI1DRAFT114227"/>
<name>K5X6P3_AGABU</name>
<organism evidence="1 2">
    <name type="scientific">Agaricus bisporus var. burnettii (strain JB137-S8 / ATCC MYA-4627 / FGSC 10392)</name>
    <name type="common">White button mushroom</name>
    <dbReference type="NCBI Taxonomy" id="597362"/>
    <lineage>
        <taxon>Eukaryota</taxon>
        <taxon>Fungi</taxon>
        <taxon>Dikarya</taxon>
        <taxon>Basidiomycota</taxon>
        <taxon>Agaricomycotina</taxon>
        <taxon>Agaricomycetes</taxon>
        <taxon>Agaricomycetidae</taxon>
        <taxon>Agaricales</taxon>
        <taxon>Agaricineae</taxon>
        <taxon>Agaricaceae</taxon>
        <taxon>Agaricus</taxon>
    </lineage>
</organism>
<keyword evidence="2" id="KW-1185">Reference proteome</keyword>
<dbReference type="Proteomes" id="UP000008493">
    <property type="component" value="Unassembled WGS sequence"/>
</dbReference>
<evidence type="ECO:0000313" key="2">
    <source>
        <dbReference type="Proteomes" id="UP000008493"/>
    </source>
</evidence>
<dbReference type="RefSeq" id="XP_007330469.1">
    <property type="nucleotide sequence ID" value="XM_007330407.1"/>
</dbReference>
<protein>
    <submittedName>
        <fullName evidence="1">Uncharacterized protein</fullName>
    </submittedName>
</protein>
<reference evidence="2" key="1">
    <citation type="journal article" date="2012" name="Proc. Natl. Acad. Sci. U.S.A.">
        <title>Genome sequence of the button mushroom Agaricus bisporus reveals mechanisms governing adaptation to a humic-rich ecological niche.</title>
        <authorList>
            <person name="Morin E."/>
            <person name="Kohler A."/>
            <person name="Baker A.R."/>
            <person name="Foulongne-Oriol M."/>
            <person name="Lombard V."/>
            <person name="Nagy L.G."/>
            <person name="Ohm R.A."/>
            <person name="Patyshakuliyeva A."/>
            <person name="Brun A."/>
            <person name="Aerts A.L."/>
            <person name="Bailey A.M."/>
            <person name="Billette C."/>
            <person name="Coutinho P.M."/>
            <person name="Deakin G."/>
            <person name="Doddapaneni H."/>
            <person name="Floudas D."/>
            <person name="Grimwood J."/>
            <person name="Hilden K."/>
            <person name="Kuees U."/>
            <person name="LaButti K.M."/>
            <person name="Lapidus A."/>
            <person name="Lindquist E.A."/>
            <person name="Lucas S.M."/>
            <person name="Murat C."/>
            <person name="Riley R.W."/>
            <person name="Salamov A.A."/>
            <person name="Schmutz J."/>
            <person name="Subramanian V."/>
            <person name="Woesten H.A.B."/>
            <person name="Xu J."/>
            <person name="Eastwood D.C."/>
            <person name="Foster G.D."/>
            <person name="Sonnenberg A.S."/>
            <person name="Cullen D."/>
            <person name="de Vries R.P."/>
            <person name="Lundell T."/>
            <person name="Hibbett D.S."/>
            <person name="Henrissat B."/>
            <person name="Burton K.S."/>
            <person name="Kerrigan R.W."/>
            <person name="Challen M.P."/>
            <person name="Grigoriev I.V."/>
            <person name="Martin F."/>
        </authorList>
    </citation>
    <scope>NUCLEOTIDE SEQUENCE [LARGE SCALE GENOMIC DNA]</scope>
    <source>
        <strain evidence="2">JB137-S8 / ATCC MYA-4627 / FGSC 10392</strain>
    </source>
</reference>
<dbReference type="EMBL" id="JH971391">
    <property type="protein sequence ID" value="EKM78607.1"/>
    <property type="molecule type" value="Genomic_DNA"/>
</dbReference>
<dbReference type="GeneID" id="18824253"/>
<gene>
    <name evidence="1" type="ORF">AGABI1DRAFT_114227</name>
</gene>
<sequence length="83" mass="9618">MRRVELRYRPQLKLPPIPGLPVPYSTIAKYRTTCKPRSRVPLHTYNAAHQRTHYLMAGNSRINSDVKESIISIWTCQTILLSL</sequence>
<dbReference type="InParanoid" id="K5X6P3"/>
<dbReference type="HOGENOM" id="CLU_2542029_0_0_1"/>
<accession>K5X6P3</accession>
<dbReference type="AlphaFoldDB" id="K5X6P3"/>
<proteinExistence type="predicted"/>